<evidence type="ECO:0000256" key="6">
    <source>
        <dbReference type="ARBA" id="ARBA00023033"/>
    </source>
</evidence>
<comment type="caution">
    <text evidence="10">The sequence shown here is derived from an EMBL/GenBank/DDBJ whole genome shotgun (WGS) entry which is preliminary data.</text>
</comment>
<gene>
    <name evidence="10" type="ORF">EDB81DRAFT_658498</name>
</gene>
<evidence type="ECO:0000256" key="7">
    <source>
        <dbReference type="SAM" id="Phobius"/>
    </source>
</evidence>
<name>A0A9P9IWV6_9HYPO</name>
<evidence type="ECO:0000256" key="1">
    <source>
        <dbReference type="ARBA" id="ARBA00001974"/>
    </source>
</evidence>
<evidence type="ECO:0000259" key="8">
    <source>
        <dbReference type="Pfam" id="PF01266"/>
    </source>
</evidence>
<dbReference type="Pfam" id="PF01494">
    <property type="entry name" value="FAD_binding_3"/>
    <property type="match status" value="1"/>
</dbReference>
<dbReference type="Gene3D" id="3.50.50.60">
    <property type="entry name" value="FAD/NAD(P)-binding domain"/>
    <property type="match status" value="1"/>
</dbReference>
<protein>
    <submittedName>
        <fullName evidence="10">Salicylate hydroxylase</fullName>
    </submittedName>
</protein>
<dbReference type="InterPro" id="IPR006076">
    <property type="entry name" value="FAD-dep_OxRdtase"/>
</dbReference>
<dbReference type="InterPro" id="IPR036188">
    <property type="entry name" value="FAD/NAD-bd_sf"/>
</dbReference>
<evidence type="ECO:0000256" key="4">
    <source>
        <dbReference type="ARBA" id="ARBA00022827"/>
    </source>
</evidence>
<evidence type="ECO:0000313" key="10">
    <source>
        <dbReference type="EMBL" id="KAH7133940.1"/>
    </source>
</evidence>
<keyword evidence="5" id="KW-0560">Oxidoreductase</keyword>
<evidence type="ECO:0000256" key="2">
    <source>
        <dbReference type="ARBA" id="ARBA00007992"/>
    </source>
</evidence>
<sequence length="425" mass="46642">MAPNLKTDQGGTNGTIDIAVIGGGIIGLMLAAGLLRRGMRVTVYEQADELHEISAGFAFTGVARECMKRLAPPVLEALQRVGEVNIHPHNRYWDGFNPSTKDAAESQEALLFQVSARNLDYQGCLRSHLLHELAKELPEGVALSFSDGSIAQADFIGCDGVHSRTRQLLLDEADFASYATYTHKVAYRAVVPIADAIDAFGNDKANNQCMHMGPDGVVISYPVAQWTLLNLAIFLHDPEPWSNAKTTMPATRDEVKQHLCRWAPGIREVVEALPEHLTKWGIFDMAEHPASTYARRRVCISGDAAHASSPFLGAGACMGVEDALVLATVLDLATASIRSQGPGTKTKAISSAFQAYSAVRLSRSQWLVRSSREMGELYQWRYPGAGRDPERCKAELESRTRVIWDFDVDGMVAETVRQFEHSMEI</sequence>
<dbReference type="InterPro" id="IPR002938">
    <property type="entry name" value="FAD-bd"/>
</dbReference>
<keyword evidence="6" id="KW-0503">Monooxygenase</keyword>
<dbReference type="GO" id="GO:0071949">
    <property type="term" value="F:FAD binding"/>
    <property type="evidence" value="ECO:0007669"/>
    <property type="project" value="InterPro"/>
</dbReference>
<keyword evidence="7" id="KW-0472">Membrane</keyword>
<keyword evidence="11" id="KW-1185">Reference proteome</keyword>
<dbReference type="PRINTS" id="PR00420">
    <property type="entry name" value="RNGMNOXGNASE"/>
</dbReference>
<dbReference type="Pfam" id="PF01266">
    <property type="entry name" value="DAO"/>
    <property type="match status" value="1"/>
</dbReference>
<feature type="transmembrane region" description="Helical" evidence="7">
    <location>
        <begin position="15"/>
        <end position="35"/>
    </location>
</feature>
<comment type="cofactor">
    <cofactor evidence="1">
        <name>FAD</name>
        <dbReference type="ChEBI" id="CHEBI:57692"/>
    </cofactor>
</comment>
<dbReference type="GO" id="GO:0004497">
    <property type="term" value="F:monooxygenase activity"/>
    <property type="evidence" value="ECO:0007669"/>
    <property type="project" value="UniProtKB-KW"/>
</dbReference>
<feature type="domain" description="FAD dependent oxidoreductase" evidence="8">
    <location>
        <begin position="17"/>
        <end position="62"/>
    </location>
</feature>
<dbReference type="OrthoDB" id="417877at2759"/>
<keyword evidence="7" id="KW-1133">Transmembrane helix</keyword>
<keyword evidence="4" id="KW-0274">FAD</keyword>
<evidence type="ECO:0000256" key="5">
    <source>
        <dbReference type="ARBA" id="ARBA00023002"/>
    </source>
</evidence>
<reference evidence="10" key="1">
    <citation type="journal article" date="2021" name="Nat. Commun.">
        <title>Genetic determinants of endophytism in the Arabidopsis root mycobiome.</title>
        <authorList>
            <person name="Mesny F."/>
            <person name="Miyauchi S."/>
            <person name="Thiergart T."/>
            <person name="Pickel B."/>
            <person name="Atanasova L."/>
            <person name="Karlsson M."/>
            <person name="Huettel B."/>
            <person name="Barry K.W."/>
            <person name="Haridas S."/>
            <person name="Chen C."/>
            <person name="Bauer D."/>
            <person name="Andreopoulos W."/>
            <person name="Pangilinan J."/>
            <person name="LaButti K."/>
            <person name="Riley R."/>
            <person name="Lipzen A."/>
            <person name="Clum A."/>
            <person name="Drula E."/>
            <person name="Henrissat B."/>
            <person name="Kohler A."/>
            <person name="Grigoriev I.V."/>
            <person name="Martin F.M."/>
            <person name="Hacquard S."/>
        </authorList>
    </citation>
    <scope>NUCLEOTIDE SEQUENCE</scope>
    <source>
        <strain evidence="10">MPI-CAGE-AT-0147</strain>
    </source>
</reference>
<dbReference type="PANTHER" id="PTHR46720">
    <property type="entry name" value="HYDROXYLASE, PUTATIVE (AFU_ORTHOLOGUE AFUA_3G01460)-RELATED"/>
    <property type="match status" value="1"/>
</dbReference>
<dbReference type="AlphaFoldDB" id="A0A9P9IWV6"/>
<dbReference type="InterPro" id="IPR051104">
    <property type="entry name" value="FAD_monoxygenase"/>
</dbReference>
<dbReference type="EMBL" id="JAGMUV010000015">
    <property type="protein sequence ID" value="KAH7133940.1"/>
    <property type="molecule type" value="Genomic_DNA"/>
</dbReference>
<dbReference type="SUPFAM" id="SSF54373">
    <property type="entry name" value="FAD-linked reductases, C-terminal domain"/>
    <property type="match status" value="1"/>
</dbReference>
<feature type="domain" description="FAD-binding" evidence="9">
    <location>
        <begin position="156"/>
        <end position="331"/>
    </location>
</feature>
<accession>A0A9P9IWV6</accession>
<evidence type="ECO:0000313" key="11">
    <source>
        <dbReference type="Proteomes" id="UP000738349"/>
    </source>
</evidence>
<dbReference type="Proteomes" id="UP000738349">
    <property type="component" value="Unassembled WGS sequence"/>
</dbReference>
<organism evidence="10 11">
    <name type="scientific">Dactylonectria macrodidyma</name>
    <dbReference type="NCBI Taxonomy" id="307937"/>
    <lineage>
        <taxon>Eukaryota</taxon>
        <taxon>Fungi</taxon>
        <taxon>Dikarya</taxon>
        <taxon>Ascomycota</taxon>
        <taxon>Pezizomycotina</taxon>
        <taxon>Sordariomycetes</taxon>
        <taxon>Hypocreomycetidae</taxon>
        <taxon>Hypocreales</taxon>
        <taxon>Nectriaceae</taxon>
        <taxon>Dactylonectria</taxon>
    </lineage>
</organism>
<comment type="similarity">
    <text evidence="2">Belongs to the paxM FAD-dependent monooxygenase family.</text>
</comment>
<evidence type="ECO:0000259" key="9">
    <source>
        <dbReference type="Pfam" id="PF01494"/>
    </source>
</evidence>
<proteinExistence type="inferred from homology"/>
<keyword evidence="3" id="KW-0285">Flavoprotein</keyword>
<keyword evidence="7" id="KW-0812">Transmembrane</keyword>
<dbReference type="PANTHER" id="PTHR46720:SF3">
    <property type="entry name" value="FAD-BINDING DOMAIN-CONTAINING PROTEIN-RELATED"/>
    <property type="match status" value="1"/>
</dbReference>
<evidence type="ECO:0000256" key="3">
    <source>
        <dbReference type="ARBA" id="ARBA00022630"/>
    </source>
</evidence>
<dbReference type="GO" id="GO:0044550">
    <property type="term" value="P:secondary metabolite biosynthetic process"/>
    <property type="evidence" value="ECO:0007669"/>
    <property type="project" value="TreeGrafter"/>
</dbReference>
<dbReference type="SUPFAM" id="SSF51905">
    <property type="entry name" value="FAD/NAD(P)-binding domain"/>
    <property type="match status" value="1"/>
</dbReference>